<dbReference type="InterPro" id="IPR039379">
    <property type="entry name" value="Protoglobin_sensor_dom"/>
</dbReference>
<dbReference type="CDD" id="cd01068">
    <property type="entry name" value="globin_sensor"/>
    <property type="match status" value="1"/>
</dbReference>
<name>A0A510Y2X7_MARHA</name>
<dbReference type="Pfam" id="PF00015">
    <property type="entry name" value="MCPsignal"/>
    <property type="match status" value="1"/>
</dbReference>
<dbReference type="AlphaFoldDB" id="A0A510Y2X7"/>
<dbReference type="STRING" id="1371.GCA_900166605_02249"/>
<evidence type="ECO:0000256" key="4">
    <source>
        <dbReference type="SAM" id="MobiDB-lite"/>
    </source>
</evidence>
<dbReference type="OrthoDB" id="266313at2"/>
<dbReference type="Pfam" id="PF11563">
    <property type="entry name" value="Protoglobin"/>
    <property type="match status" value="1"/>
</dbReference>
<accession>A0A510Y2X7</accession>
<evidence type="ECO:0000256" key="3">
    <source>
        <dbReference type="SAM" id="Coils"/>
    </source>
</evidence>
<dbReference type="PROSITE" id="PS50111">
    <property type="entry name" value="CHEMOTAXIS_TRANSDUC_2"/>
    <property type="match status" value="1"/>
</dbReference>
<proteinExistence type="predicted"/>
<keyword evidence="7" id="KW-1185">Reference proteome</keyword>
<feature type="region of interest" description="Disordered" evidence="4">
    <location>
        <begin position="1"/>
        <end position="21"/>
    </location>
</feature>
<reference evidence="6 7" key="1">
    <citation type="submission" date="2019-07" db="EMBL/GenBank/DDBJ databases">
        <title>Whole genome shotgun sequence of Marinococcus halophilus NBRC 102359.</title>
        <authorList>
            <person name="Hosoyama A."/>
            <person name="Uohara A."/>
            <person name="Ohji S."/>
            <person name="Ichikawa N."/>
        </authorList>
    </citation>
    <scope>NUCLEOTIDE SEQUENCE [LARGE SCALE GENOMIC DNA]</scope>
    <source>
        <strain evidence="6 7">NBRC 102359</strain>
    </source>
</reference>
<sequence length="431" mass="47966">MLFSAKSSSAPVSQFPGDTHSGSRIRIASGSDLHRQLQLIHLTNHDLYILSELQPVIAENIDAIVEAFYRNLKDEPQLRAIIEEHSSVARLSRTLAVHVQEMFQGTMNDSFIQKRLKIAQVHLHIGLLPKWYMSSFQDIEQSILYFVDQHLANRADVLPAVLAVTKIINLEQQLVLEAYEEAHLTLHKEQQAAKDHLYSQISATTRSLREVFDQTSTSVATLTSTSNRVVTISKESFQSSSDAAAHSEEGKQELEKHGKHMKSLQELMDFMRTETNELKAIAAKIDDITNIVTGIAEQTNLLALNASIESARAGEHGRGFAVVATEVRKLAGETKKSVDTVSDLVRKTNDQIQLVSNHIENADNQIGDGTKRVHEINSMFDGIVQEMAKSRQQSNEAETEVHSLIRELHEVEQAISQVGSSVSSLHGLTQQ</sequence>
<dbReference type="SUPFAM" id="SSF58104">
    <property type="entry name" value="Methyl-accepting chemotaxis protein (MCP) signaling domain"/>
    <property type="match status" value="1"/>
</dbReference>
<evidence type="ECO:0000259" key="5">
    <source>
        <dbReference type="PROSITE" id="PS50111"/>
    </source>
</evidence>
<evidence type="ECO:0000256" key="1">
    <source>
        <dbReference type="ARBA" id="ARBA00023224"/>
    </source>
</evidence>
<dbReference type="GO" id="GO:0007165">
    <property type="term" value="P:signal transduction"/>
    <property type="evidence" value="ECO:0007669"/>
    <property type="project" value="UniProtKB-KW"/>
</dbReference>
<evidence type="ECO:0000313" key="6">
    <source>
        <dbReference type="EMBL" id="GEK57201.1"/>
    </source>
</evidence>
<dbReference type="PANTHER" id="PTHR32089">
    <property type="entry name" value="METHYL-ACCEPTING CHEMOTAXIS PROTEIN MCPB"/>
    <property type="match status" value="1"/>
</dbReference>
<dbReference type="PANTHER" id="PTHR32089:SF118">
    <property type="entry name" value="HEME-BASED AEROTACTIC TRANSDUCER HEMAT"/>
    <property type="match status" value="1"/>
</dbReference>
<dbReference type="Proteomes" id="UP000321051">
    <property type="component" value="Unassembled WGS sequence"/>
</dbReference>
<evidence type="ECO:0000256" key="2">
    <source>
        <dbReference type="PROSITE-ProRule" id="PRU00284"/>
    </source>
</evidence>
<feature type="domain" description="Methyl-accepting transducer" evidence="5">
    <location>
        <begin position="199"/>
        <end position="423"/>
    </location>
</feature>
<dbReference type="InterPro" id="IPR012292">
    <property type="entry name" value="Globin/Proto"/>
</dbReference>
<keyword evidence="3" id="KW-0175">Coiled coil</keyword>
<dbReference type="RefSeq" id="WP_094907814.1">
    <property type="nucleotide sequence ID" value="NZ_BJUN01000001.1"/>
</dbReference>
<keyword evidence="1 2" id="KW-0807">Transducer</keyword>
<dbReference type="SUPFAM" id="SSF46458">
    <property type="entry name" value="Globin-like"/>
    <property type="match status" value="1"/>
</dbReference>
<dbReference type="InterPro" id="IPR004089">
    <property type="entry name" value="MCPsignal_dom"/>
</dbReference>
<dbReference type="Gene3D" id="1.10.490.10">
    <property type="entry name" value="Globins"/>
    <property type="match status" value="1"/>
</dbReference>
<dbReference type="InterPro" id="IPR009050">
    <property type="entry name" value="Globin-like_sf"/>
</dbReference>
<feature type="compositionally biased region" description="Polar residues" evidence="4">
    <location>
        <begin position="1"/>
        <end position="12"/>
    </location>
</feature>
<protein>
    <submittedName>
        <fullName evidence="6">Heme-based aerotactic transducer HemAT</fullName>
    </submittedName>
</protein>
<comment type="caution">
    <text evidence="6">The sequence shown here is derived from an EMBL/GenBank/DDBJ whole genome shotgun (WGS) entry which is preliminary data.</text>
</comment>
<dbReference type="InterPro" id="IPR044398">
    <property type="entry name" value="Globin-sensor_dom"/>
</dbReference>
<dbReference type="GO" id="GO:0020037">
    <property type="term" value="F:heme binding"/>
    <property type="evidence" value="ECO:0007669"/>
    <property type="project" value="InterPro"/>
</dbReference>
<feature type="coiled-coil region" evidence="3">
    <location>
        <begin position="345"/>
        <end position="414"/>
    </location>
</feature>
<dbReference type="SMART" id="SM00283">
    <property type="entry name" value="MA"/>
    <property type="match status" value="1"/>
</dbReference>
<dbReference type="GO" id="GO:0016020">
    <property type="term" value="C:membrane"/>
    <property type="evidence" value="ECO:0007669"/>
    <property type="project" value="InterPro"/>
</dbReference>
<organism evidence="6 7">
    <name type="scientific">Marinococcus halophilus</name>
    <dbReference type="NCBI Taxonomy" id="1371"/>
    <lineage>
        <taxon>Bacteria</taxon>
        <taxon>Bacillati</taxon>
        <taxon>Bacillota</taxon>
        <taxon>Bacilli</taxon>
        <taxon>Bacillales</taxon>
        <taxon>Bacillaceae</taxon>
        <taxon>Marinococcus</taxon>
    </lineage>
</organism>
<gene>
    <name evidence="6" type="primary">hemAT</name>
    <name evidence="6" type="ORF">MHA01_01060</name>
</gene>
<dbReference type="EMBL" id="BJUN01000001">
    <property type="protein sequence ID" value="GEK57201.1"/>
    <property type="molecule type" value="Genomic_DNA"/>
</dbReference>
<evidence type="ECO:0000313" key="7">
    <source>
        <dbReference type="Proteomes" id="UP000321051"/>
    </source>
</evidence>
<dbReference type="GO" id="GO:0019825">
    <property type="term" value="F:oxygen binding"/>
    <property type="evidence" value="ECO:0007669"/>
    <property type="project" value="InterPro"/>
</dbReference>
<dbReference type="Gene3D" id="1.10.287.950">
    <property type="entry name" value="Methyl-accepting chemotaxis protein"/>
    <property type="match status" value="1"/>
</dbReference>